<dbReference type="EMBL" id="BAABLM010000004">
    <property type="protein sequence ID" value="GAA4678140.1"/>
    <property type="molecule type" value="Genomic_DNA"/>
</dbReference>
<accession>A0ABP8W3Q6</accession>
<comment type="caution">
    <text evidence="3">The sequence shown here is derived from an EMBL/GenBank/DDBJ whole genome shotgun (WGS) entry which is preliminary data.</text>
</comment>
<dbReference type="Pfam" id="PF20128">
    <property type="entry name" value="DUF6518"/>
    <property type="match status" value="1"/>
</dbReference>
<dbReference type="Proteomes" id="UP001501295">
    <property type="component" value="Unassembled WGS sequence"/>
</dbReference>
<keyword evidence="4" id="KW-1185">Reference proteome</keyword>
<feature type="compositionally biased region" description="Low complexity" evidence="1">
    <location>
        <begin position="11"/>
        <end position="21"/>
    </location>
</feature>
<feature type="region of interest" description="Disordered" evidence="1">
    <location>
        <begin position="1"/>
        <end position="21"/>
    </location>
</feature>
<keyword evidence="2" id="KW-0472">Membrane</keyword>
<name>A0ABP8W3Q6_9MICO</name>
<gene>
    <name evidence="3" type="ORF">GCM10025780_23810</name>
</gene>
<keyword evidence="2" id="KW-0812">Transmembrane</keyword>
<evidence type="ECO:0000256" key="2">
    <source>
        <dbReference type="SAM" id="Phobius"/>
    </source>
</evidence>
<feature type="transmembrane region" description="Helical" evidence="2">
    <location>
        <begin position="99"/>
        <end position="119"/>
    </location>
</feature>
<keyword evidence="2" id="KW-1133">Transmembrane helix</keyword>
<evidence type="ECO:0000256" key="1">
    <source>
        <dbReference type="SAM" id="MobiDB-lite"/>
    </source>
</evidence>
<proteinExistence type="predicted"/>
<organism evidence="3 4">
    <name type="scientific">Frondihabitans cladoniiphilus</name>
    <dbReference type="NCBI Taxonomy" id="715785"/>
    <lineage>
        <taxon>Bacteria</taxon>
        <taxon>Bacillati</taxon>
        <taxon>Actinomycetota</taxon>
        <taxon>Actinomycetes</taxon>
        <taxon>Micrococcales</taxon>
        <taxon>Microbacteriaceae</taxon>
        <taxon>Frondihabitans</taxon>
    </lineage>
</organism>
<evidence type="ECO:0000313" key="4">
    <source>
        <dbReference type="Proteomes" id="UP001501295"/>
    </source>
</evidence>
<sequence length="212" mass="21954">MRAVGPDPYRRSMSASSTSRAPVPSHAVAAAPALVQPSAAAGHAVRATVAVILGSALIGGLTSPAQQYLPSWINSLANSAGGWTAFVFLLVWLARARPILAVVLGVVAFETMVEAYGLVSGWRGHYYSAPFSSIWSGIGLVVGPIMGVAATAARYGSRGWRLLGVAALSAVLIADGTHGLLVLLTSTSPVFWTLEIVAGASFFALALVRVRR</sequence>
<feature type="transmembrane region" description="Helical" evidence="2">
    <location>
        <begin position="71"/>
        <end position="92"/>
    </location>
</feature>
<evidence type="ECO:0000313" key="3">
    <source>
        <dbReference type="EMBL" id="GAA4678140.1"/>
    </source>
</evidence>
<dbReference type="InterPro" id="IPR045393">
    <property type="entry name" value="DUF6518"/>
</dbReference>
<reference evidence="4" key="1">
    <citation type="journal article" date="2019" name="Int. J. Syst. Evol. Microbiol.">
        <title>The Global Catalogue of Microorganisms (GCM) 10K type strain sequencing project: providing services to taxonomists for standard genome sequencing and annotation.</title>
        <authorList>
            <consortium name="The Broad Institute Genomics Platform"/>
            <consortium name="The Broad Institute Genome Sequencing Center for Infectious Disease"/>
            <person name="Wu L."/>
            <person name="Ma J."/>
        </authorList>
    </citation>
    <scope>NUCLEOTIDE SEQUENCE [LARGE SCALE GENOMIC DNA]</scope>
    <source>
        <strain evidence="4">JCM 18956</strain>
    </source>
</reference>
<protein>
    <submittedName>
        <fullName evidence="3">Uncharacterized protein</fullName>
    </submittedName>
</protein>
<feature type="transmembrane region" description="Helical" evidence="2">
    <location>
        <begin position="190"/>
        <end position="208"/>
    </location>
</feature>
<feature type="transmembrane region" description="Helical" evidence="2">
    <location>
        <begin position="131"/>
        <end position="150"/>
    </location>
</feature>
<feature type="transmembrane region" description="Helical" evidence="2">
    <location>
        <begin position="162"/>
        <end position="184"/>
    </location>
</feature>